<protein>
    <submittedName>
        <fullName evidence="3">Tripartite tricarboxylate transporter TctB family protein</fullName>
    </submittedName>
</protein>
<reference evidence="3 4" key="1">
    <citation type="submission" date="2016-10" db="EMBL/GenBank/DDBJ databases">
        <authorList>
            <person name="de Groot N.N."/>
        </authorList>
    </citation>
    <scope>NUCLEOTIDE SEQUENCE [LARGE SCALE GENOMIC DNA]</scope>
    <source>
        <strain evidence="3 4">DSM 19547</strain>
    </source>
</reference>
<dbReference type="STRING" id="441119.SAMN04488047_11929"/>
<evidence type="ECO:0000259" key="2">
    <source>
        <dbReference type="Pfam" id="PF07331"/>
    </source>
</evidence>
<proteinExistence type="predicted"/>
<dbReference type="RefSeq" id="WP_093424597.1">
    <property type="nucleotide sequence ID" value="NZ_FOXA01000019.1"/>
</dbReference>
<evidence type="ECO:0000256" key="1">
    <source>
        <dbReference type="SAM" id="Phobius"/>
    </source>
</evidence>
<accession>A0A1I5UE78</accession>
<sequence length="155" mass="15978">MRTTSTRRSVNLSDLVSGLFVVLLSGGFALEAFGHGIGTFARMGAGFYPFALGAICAALGLGIAVRAVIAPTADEASVRWRGLLFICAAFATFGLLIEPAGLVAAIVGSTVIGAMADPESRLWESLLLGFGLSAGIWLIFVVLLGLSIPVLPLVL</sequence>
<dbReference type="Proteomes" id="UP000199356">
    <property type="component" value="Unassembled WGS sequence"/>
</dbReference>
<dbReference type="InterPro" id="IPR009936">
    <property type="entry name" value="DUF1468"/>
</dbReference>
<feature type="transmembrane region" description="Helical" evidence="1">
    <location>
        <begin position="50"/>
        <end position="70"/>
    </location>
</feature>
<dbReference type="Pfam" id="PF07331">
    <property type="entry name" value="TctB"/>
    <property type="match status" value="1"/>
</dbReference>
<keyword evidence="4" id="KW-1185">Reference proteome</keyword>
<name>A0A1I5UE78_9RHOB</name>
<dbReference type="EMBL" id="FOXA01000019">
    <property type="protein sequence ID" value="SFP92946.1"/>
    <property type="molecule type" value="Genomic_DNA"/>
</dbReference>
<feature type="domain" description="DUF1468" evidence="2">
    <location>
        <begin position="16"/>
        <end position="149"/>
    </location>
</feature>
<feature type="transmembrane region" description="Helical" evidence="1">
    <location>
        <begin position="82"/>
        <end position="107"/>
    </location>
</feature>
<keyword evidence="1" id="KW-0472">Membrane</keyword>
<feature type="transmembrane region" description="Helical" evidence="1">
    <location>
        <begin position="12"/>
        <end position="30"/>
    </location>
</feature>
<evidence type="ECO:0000313" key="3">
    <source>
        <dbReference type="EMBL" id="SFP92946.1"/>
    </source>
</evidence>
<organism evidence="3 4">
    <name type="scientific">Tranquillimonas alkanivorans</name>
    <dbReference type="NCBI Taxonomy" id="441119"/>
    <lineage>
        <taxon>Bacteria</taxon>
        <taxon>Pseudomonadati</taxon>
        <taxon>Pseudomonadota</taxon>
        <taxon>Alphaproteobacteria</taxon>
        <taxon>Rhodobacterales</taxon>
        <taxon>Roseobacteraceae</taxon>
        <taxon>Tranquillimonas</taxon>
    </lineage>
</organism>
<feature type="transmembrane region" description="Helical" evidence="1">
    <location>
        <begin position="127"/>
        <end position="154"/>
    </location>
</feature>
<keyword evidence="1" id="KW-1133">Transmembrane helix</keyword>
<keyword evidence="1" id="KW-0812">Transmembrane</keyword>
<evidence type="ECO:0000313" key="4">
    <source>
        <dbReference type="Proteomes" id="UP000199356"/>
    </source>
</evidence>
<dbReference type="AlphaFoldDB" id="A0A1I5UE78"/>
<dbReference type="OrthoDB" id="5186924at2"/>
<gene>
    <name evidence="3" type="ORF">SAMN04488047_11929</name>
</gene>